<dbReference type="PANTHER" id="PTHR15503">
    <property type="entry name" value="LDOC1 RELATED"/>
    <property type="match status" value="1"/>
</dbReference>
<dbReference type="Proteomes" id="UP001652660">
    <property type="component" value="Chromosome 8e"/>
</dbReference>
<name>A0ABM4VBW9_COFAR</name>
<dbReference type="RefSeq" id="XP_071917022.1">
    <property type="nucleotide sequence ID" value="XM_072060921.1"/>
</dbReference>
<evidence type="ECO:0000256" key="1">
    <source>
        <dbReference type="SAM" id="MobiDB-lite"/>
    </source>
</evidence>
<feature type="region of interest" description="Disordered" evidence="1">
    <location>
        <begin position="141"/>
        <end position="205"/>
    </location>
</feature>
<organism evidence="3 4">
    <name type="scientific">Coffea arabica</name>
    <name type="common">Arabian coffee</name>
    <dbReference type="NCBI Taxonomy" id="13443"/>
    <lineage>
        <taxon>Eukaryota</taxon>
        <taxon>Viridiplantae</taxon>
        <taxon>Streptophyta</taxon>
        <taxon>Embryophyta</taxon>
        <taxon>Tracheophyta</taxon>
        <taxon>Spermatophyta</taxon>
        <taxon>Magnoliopsida</taxon>
        <taxon>eudicotyledons</taxon>
        <taxon>Gunneridae</taxon>
        <taxon>Pentapetalae</taxon>
        <taxon>asterids</taxon>
        <taxon>lamiids</taxon>
        <taxon>Gentianales</taxon>
        <taxon>Rubiaceae</taxon>
        <taxon>Ixoroideae</taxon>
        <taxon>Gardenieae complex</taxon>
        <taxon>Bertiereae - Coffeeae clade</taxon>
        <taxon>Coffeeae</taxon>
        <taxon>Coffea</taxon>
    </lineage>
</organism>
<evidence type="ECO:0000313" key="3">
    <source>
        <dbReference type="Proteomes" id="UP001652660"/>
    </source>
</evidence>
<dbReference type="Gene3D" id="3.10.10.10">
    <property type="entry name" value="HIV Type 1 Reverse Transcriptase, subunit A, domain 1"/>
    <property type="match status" value="1"/>
</dbReference>
<dbReference type="SMART" id="SM00343">
    <property type="entry name" value="ZnF_C2HC"/>
    <property type="match status" value="2"/>
</dbReference>
<gene>
    <name evidence="4" type="primary">LOC140012645</name>
</gene>
<sequence length="537" mass="60994">MEERQVAFAVFQFEGAARSWWNMIRVKWDREQTPRAWVNFIWEFNAKFLPPLIQEKREDNFIKCKQGLLSIVEYEILFTKLSKFASKLVATEPRRIRMFIQGLNLKIQEDLVAPQITSFSDLIERAQRIESAKAQVRAFNARKRNAPSGSRGPVDANAPPPKFRSGVKTSGAPRGTMTKGLTSRGAFSRGMSSGRGQSRNVPQGSQVLTPSMYCNYCGKTNHTEDRCWKKERKCLKCGSSDHQLAACSKVQERSGVRQTDKPTPSQAGAVGNRPRVPVRVYTLDHPQVSNPTEVVECTIPILHRLAKVLVDPGVLHSNCEIWVGERKLLVDLVSLDIKAYDVIIRMDCLAQYHANLNCRTKIVEFCISREGTLRLDMKGRLASFALISRLRVRKLISKGVQDYLAFLINPPSDKMKLENVPIVRDYPDVFPEELESLPLDRDVEFKIDLVSGTALISKTPYQMAPAKFKELKIQLQNLLERGFIRESDSPWGALVLFVKKKDGNLRLCIDYRGLNNVIIKNKYPLLLIDELFDQLQG</sequence>
<proteinExistence type="predicted"/>
<dbReference type="Pfam" id="PF08284">
    <property type="entry name" value="RVP_2"/>
    <property type="match status" value="1"/>
</dbReference>
<reference evidence="4" key="1">
    <citation type="submission" date="2025-08" db="UniProtKB">
        <authorList>
            <consortium name="RefSeq"/>
        </authorList>
    </citation>
    <scope>IDENTIFICATION</scope>
    <source>
        <tissue evidence="4">Leaves</tissue>
    </source>
</reference>
<dbReference type="SUPFAM" id="SSF56672">
    <property type="entry name" value="DNA/RNA polymerases"/>
    <property type="match status" value="1"/>
</dbReference>
<dbReference type="Gene3D" id="4.10.60.10">
    <property type="entry name" value="Zinc finger, CCHC-type"/>
    <property type="match status" value="1"/>
</dbReference>
<feature type="domain" description="CCHC-type" evidence="2">
    <location>
        <begin position="233"/>
        <end position="249"/>
    </location>
</feature>
<dbReference type="InterPro" id="IPR005162">
    <property type="entry name" value="Retrotrans_gag_dom"/>
</dbReference>
<evidence type="ECO:0000259" key="2">
    <source>
        <dbReference type="SMART" id="SM00343"/>
    </source>
</evidence>
<feature type="compositionally biased region" description="Low complexity" evidence="1">
    <location>
        <begin position="188"/>
        <end position="199"/>
    </location>
</feature>
<protein>
    <recommendedName>
        <fullName evidence="2">CCHC-type domain-containing protein</fullName>
    </recommendedName>
</protein>
<accession>A0ABM4VBW9</accession>
<dbReference type="SUPFAM" id="SSF57756">
    <property type="entry name" value="Retrovirus zinc finger-like domains"/>
    <property type="match status" value="1"/>
</dbReference>
<dbReference type="InterPro" id="IPR032567">
    <property type="entry name" value="RTL1-rel"/>
</dbReference>
<dbReference type="InterPro" id="IPR036875">
    <property type="entry name" value="Znf_CCHC_sf"/>
</dbReference>
<keyword evidence="3" id="KW-1185">Reference proteome</keyword>
<dbReference type="InterPro" id="IPR001878">
    <property type="entry name" value="Znf_CCHC"/>
</dbReference>
<feature type="domain" description="CCHC-type" evidence="2">
    <location>
        <begin position="213"/>
        <end position="229"/>
    </location>
</feature>
<dbReference type="InterPro" id="IPR043128">
    <property type="entry name" value="Rev_trsase/Diguanyl_cyclase"/>
</dbReference>
<evidence type="ECO:0000313" key="4">
    <source>
        <dbReference type="RefSeq" id="XP_071917022.1"/>
    </source>
</evidence>
<dbReference type="PANTHER" id="PTHR15503:SF45">
    <property type="entry name" value="RNA-DIRECTED DNA POLYMERASE HOMOLOG"/>
    <property type="match status" value="1"/>
</dbReference>
<dbReference type="Gene3D" id="3.30.70.270">
    <property type="match status" value="1"/>
</dbReference>
<dbReference type="InterPro" id="IPR043502">
    <property type="entry name" value="DNA/RNA_pol_sf"/>
</dbReference>
<dbReference type="GeneID" id="140012645"/>
<dbReference type="Pfam" id="PF03732">
    <property type="entry name" value="Retrotrans_gag"/>
    <property type="match status" value="1"/>
</dbReference>